<dbReference type="EMBL" id="BMAV01027892">
    <property type="protein sequence ID" value="GFS63228.1"/>
    <property type="molecule type" value="Genomic_DNA"/>
</dbReference>
<evidence type="ECO:0000313" key="1">
    <source>
        <dbReference type="EMBL" id="GFS63228.1"/>
    </source>
</evidence>
<comment type="caution">
    <text evidence="1">The sequence shown here is derived from an EMBL/GenBank/DDBJ whole genome shotgun (WGS) entry which is preliminary data.</text>
</comment>
<dbReference type="AlphaFoldDB" id="A0A8X6MJ86"/>
<organism evidence="1 2">
    <name type="scientific">Trichonephila inaurata madagascariensis</name>
    <dbReference type="NCBI Taxonomy" id="2747483"/>
    <lineage>
        <taxon>Eukaryota</taxon>
        <taxon>Metazoa</taxon>
        <taxon>Ecdysozoa</taxon>
        <taxon>Arthropoda</taxon>
        <taxon>Chelicerata</taxon>
        <taxon>Arachnida</taxon>
        <taxon>Araneae</taxon>
        <taxon>Araneomorphae</taxon>
        <taxon>Entelegynae</taxon>
        <taxon>Araneoidea</taxon>
        <taxon>Nephilidae</taxon>
        <taxon>Trichonephila</taxon>
        <taxon>Trichonephila inaurata</taxon>
    </lineage>
</organism>
<sequence>MAEGFANKIAIPKGQEQKSIISTVYIWLLNMSTAMENVVDLDRSVCMNQKPVLTCVSRLEDRPLIYKIRNQAQQPRGETSRGRFLG</sequence>
<proteinExistence type="predicted"/>
<accession>A0A8X6MJ86</accession>
<protein>
    <submittedName>
        <fullName evidence="1">Uncharacterized protein</fullName>
    </submittedName>
</protein>
<evidence type="ECO:0000313" key="2">
    <source>
        <dbReference type="Proteomes" id="UP000886998"/>
    </source>
</evidence>
<name>A0A8X6MJ86_9ARAC</name>
<reference evidence="1" key="1">
    <citation type="submission" date="2020-08" db="EMBL/GenBank/DDBJ databases">
        <title>Multicomponent nature underlies the extraordinary mechanical properties of spider dragline silk.</title>
        <authorList>
            <person name="Kono N."/>
            <person name="Nakamura H."/>
            <person name="Mori M."/>
            <person name="Yoshida Y."/>
            <person name="Ohtoshi R."/>
            <person name="Malay A.D."/>
            <person name="Moran D.A.P."/>
            <person name="Tomita M."/>
            <person name="Numata K."/>
            <person name="Arakawa K."/>
        </authorList>
    </citation>
    <scope>NUCLEOTIDE SEQUENCE</scope>
</reference>
<dbReference type="Proteomes" id="UP000886998">
    <property type="component" value="Unassembled WGS sequence"/>
</dbReference>
<gene>
    <name evidence="1" type="ORF">TNIN_188581</name>
</gene>
<keyword evidence="2" id="KW-1185">Reference proteome</keyword>